<reference evidence="2" key="1">
    <citation type="journal article" date="2019" name="Int. J. Syst. Evol. Microbiol.">
        <title>The Global Catalogue of Microorganisms (GCM) 10K type strain sequencing project: providing services to taxonomists for standard genome sequencing and annotation.</title>
        <authorList>
            <consortium name="The Broad Institute Genomics Platform"/>
            <consortium name="The Broad Institute Genome Sequencing Center for Infectious Disease"/>
            <person name="Wu L."/>
            <person name="Ma J."/>
        </authorList>
    </citation>
    <scope>NUCLEOTIDE SEQUENCE [LARGE SCALE GENOMIC DNA]</scope>
    <source>
        <strain evidence="2">JCM 4737</strain>
    </source>
</reference>
<dbReference type="RefSeq" id="WP_138897571.1">
    <property type="nucleotide sequence ID" value="NZ_BMVO01000040.1"/>
</dbReference>
<evidence type="ECO:0000313" key="2">
    <source>
        <dbReference type="Proteomes" id="UP000599437"/>
    </source>
</evidence>
<proteinExistence type="predicted"/>
<accession>A0ABQ3EA48</accession>
<name>A0ABQ3EA48_9ACTN</name>
<evidence type="ECO:0000313" key="1">
    <source>
        <dbReference type="EMBL" id="GHB31334.1"/>
    </source>
</evidence>
<organism evidence="1 2">
    <name type="scientific">Streptomyces chryseus</name>
    <dbReference type="NCBI Taxonomy" id="68186"/>
    <lineage>
        <taxon>Bacteria</taxon>
        <taxon>Bacillati</taxon>
        <taxon>Actinomycetota</taxon>
        <taxon>Actinomycetes</taxon>
        <taxon>Kitasatosporales</taxon>
        <taxon>Streptomycetaceae</taxon>
        <taxon>Streptomyces</taxon>
    </lineage>
</organism>
<keyword evidence="2" id="KW-1185">Reference proteome</keyword>
<protein>
    <submittedName>
        <fullName evidence="1">Uncharacterized protein</fullName>
    </submittedName>
</protein>
<comment type="caution">
    <text evidence="1">The sequence shown here is derived from an EMBL/GenBank/DDBJ whole genome shotgun (WGS) entry which is preliminary data.</text>
</comment>
<dbReference type="Proteomes" id="UP000599437">
    <property type="component" value="Unassembled WGS sequence"/>
</dbReference>
<dbReference type="EMBL" id="BMVO01000040">
    <property type="protein sequence ID" value="GHB31334.1"/>
    <property type="molecule type" value="Genomic_DNA"/>
</dbReference>
<gene>
    <name evidence="1" type="ORF">GCM10010346_63400</name>
</gene>
<sequence>MRAGGAAPGTGRVPARVREALRTLAEGAALASGPRRGLGWTITAAGVRLHTDTTSHSFNLREVADLQAALTAWLHTSNAPGPAVDESHRSGHLPA</sequence>